<keyword evidence="2" id="KW-0732">Signal</keyword>
<dbReference type="OrthoDB" id="5905777at2759"/>
<dbReference type="InParanoid" id="G0PC17"/>
<protein>
    <submittedName>
        <fullName evidence="3">Uncharacterized protein</fullName>
    </submittedName>
</protein>
<gene>
    <name evidence="3" type="ORF">CAEBREN_00353</name>
</gene>
<accession>G0PC17</accession>
<keyword evidence="1" id="KW-1133">Transmembrane helix</keyword>
<feature type="transmembrane region" description="Helical" evidence="1">
    <location>
        <begin position="244"/>
        <end position="272"/>
    </location>
</feature>
<evidence type="ECO:0000256" key="2">
    <source>
        <dbReference type="SAM" id="SignalP"/>
    </source>
</evidence>
<keyword evidence="4" id="KW-1185">Reference proteome</keyword>
<name>G0PC17_CAEBE</name>
<dbReference type="AlphaFoldDB" id="G0PC17"/>
<feature type="chain" id="PRO_5003406644" evidence="2">
    <location>
        <begin position="20"/>
        <end position="298"/>
    </location>
</feature>
<organism evidence="4">
    <name type="scientific">Caenorhabditis brenneri</name>
    <name type="common">Nematode worm</name>
    <dbReference type="NCBI Taxonomy" id="135651"/>
    <lineage>
        <taxon>Eukaryota</taxon>
        <taxon>Metazoa</taxon>
        <taxon>Ecdysozoa</taxon>
        <taxon>Nematoda</taxon>
        <taxon>Chromadorea</taxon>
        <taxon>Rhabditida</taxon>
        <taxon>Rhabditina</taxon>
        <taxon>Rhabditomorpha</taxon>
        <taxon>Rhabditoidea</taxon>
        <taxon>Rhabditidae</taxon>
        <taxon>Peloderinae</taxon>
        <taxon>Caenorhabditis</taxon>
    </lineage>
</organism>
<evidence type="ECO:0000256" key="1">
    <source>
        <dbReference type="SAM" id="Phobius"/>
    </source>
</evidence>
<dbReference type="Proteomes" id="UP000008068">
    <property type="component" value="Unassembled WGS sequence"/>
</dbReference>
<keyword evidence="1" id="KW-0472">Membrane</keyword>
<dbReference type="EMBL" id="GL380227">
    <property type="protein sequence ID" value="EGT50894.1"/>
    <property type="molecule type" value="Genomic_DNA"/>
</dbReference>
<evidence type="ECO:0000313" key="3">
    <source>
        <dbReference type="EMBL" id="EGT50894.1"/>
    </source>
</evidence>
<sequence>MMRTFLFFVQVLMLQNVCGHVTTLKSGKGYLEDNGTRTYGEIRMVAPIGNFLYDGYVYGYYNLPRFALLSSSGLISVNNCEKLGNHFQCRPHTSACNINNYTNCEMLLKKTPNNIFSTELGDSTFIATTLPYYELFRNKSAEGEYQDVPRSGHFLFQAPRNYFIQFNTQPVQKFYGRHSELVLKIIRATEIYHELNHAKIDEANENSKAIGTHLNDEELHTLHGHYGYFVDSDTLLHMFKWKPVLMYSLTFILVSSSFALIVSFLVCCYHFFHREQKKGCNKKLAFSESEILGFQCIN</sequence>
<keyword evidence="1" id="KW-0812">Transmembrane</keyword>
<proteinExistence type="predicted"/>
<dbReference type="HOGENOM" id="CLU_950689_0_0_1"/>
<dbReference type="eggNOG" id="ENOG502QQEE">
    <property type="taxonomic scope" value="Eukaryota"/>
</dbReference>
<evidence type="ECO:0000313" key="4">
    <source>
        <dbReference type="Proteomes" id="UP000008068"/>
    </source>
</evidence>
<feature type="signal peptide" evidence="2">
    <location>
        <begin position="1"/>
        <end position="19"/>
    </location>
</feature>
<reference evidence="4" key="1">
    <citation type="submission" date="2011-07" db="EMBL/GenBank/DDBJ databases">
        <authorList>
            <consortium name="Caenorhabditis brenneri Sequencing and Analysis Consortium"/>
            <person name="Wilson R.K."/>
        </authorList>
    </citation>
    <scope>NUCLEOTIDE SEQUENCE [LARGE SCALE GENOMIC DNA]</scope>
    <source>
        <strain evidence="4">PB2801</strain>
    </source>
</reference>